<dbReference type="EMBL" id="CAWYQH010000001">
    <property type="protein sequence ID" value="CAK8671889.1"/>
    <property type="molecule type" value="Genomic_DNA"/>
</dbReference>
<evidence type="ECO:0000313" key="3">
    <source>
        <dbReference type="Proteomes" id="UP001642483"/>
    </source>
</evidence>
<dbReference type="Proteomes" id="UP001642483">
    <property type="component" value="Unassembled WGS sequence"/>
</dbReference>
<keyword evidence="1" id="KW-1133">Transmembrane helix</keyword>
<accession>A0ABP0EWQ8</accession>
<comment type="caution">
    <text evidence="2">The sequence shown here is derived from an EMBL/GenBank/DDBJ whole genome shotgun (WGS) entry which is preliminary data.</text>
</comment>
<sequence>MILLERLNETATQSPDPVNATTEVYISTNVLTSYEWIPIGITIAAFFVFILYLILSWFGLLHSRFIKNLLKTNKENQLTAKTERSNSRQDTVMSYNKSAELPTTSVMVTSHYP</sequence>
<evidence type="ECO:0008006" key="4">
    <source>
        <dbReference type="Google" id="ProtNLM"/>
    </source>
</evidence>
<name>A0ABP0EWQ8_CLALP</name>
<proteinExistence type="predicted"/>
<protein>
    <recommendedName>
        <fullName evidence="4">ATP synthase F0 subunit 8</fullName>
    </recommendedName>
</protein>
<feature type="transmembrane region" description="Helical" evidence="1">
    <location>
        <begin position="36"/>
        <end position="61"/>
    </location>
</feature>
<evidence type="ECO:0000313" key="2">
    <source>
        <dbReference type="EMBL" id="CAK8671889.1"/>
    </source>
</evidence>
<keyword evidence="3" id="KW-1185">Reference proteome</keyword>
<reference evidence="2 3" key="1">
    <citation type="submission" date="2024-02" db="EMBL/GenBank/DDBJ databases">
        <authorList>
            <person name="Daric V."/>
            <person name="Darras S."/>
        </authorList>
    </citation>
    <scope>NUCLEOTIDE SEQUENCE [LARGE SCALE GENOMIC DNA]</scope>
</reference>
<evidence type="ECO:0000256" key="1">
    <source>
        <dbReference type="SAM" id="Phobius"/>
    </source>
</evidence>
<organism evidence="2 3">
    <name type="scientific">Clavelina lepadiformis</name>
    <name type="common">Light-bulb sea squirt</name>
    <name type="synonym">Ascidia lepadiformis</name>
    <dbReference type="NCBI Taxonomy" id="159417"/>
    <lineage>
        <taxon>Eukaryota</taxon>
        <taxon>Metazoa</taxon>
        <taxon>Chordata</taxon>
        <taxon>Tunicata</taxon>
        <taxon>Ascidiacea</taxon>
        <taxon>Aplousobranchia</taxon>
        <taxon>Clavelinidae</taxon>
        <taxon>Clavelina</taxon>
    </lineage>
</organism>
<keyword evidence="1" id="KW-0472">Membrane</keyword>
<keyword evidence="1" id="KW-0812">Transmembrane</keyword>
<gene>
    <name evidence="2" type="ORF">CVLEPA_LOCUS919</name>
</gene>